<dbReference type="Pfam" id="PF04832">
    <property type="entry name" value="SOUL"/>
    <property type="match status" value="1"/>
</dbReference>
<dbReference type="AlphaFoldDB" id="A0A7S3PPS7"/>
<gene>
    <name evidence="2" type="ORF">ASTO00021_LOCUS16541</name>
</gene>
<proteinExistence type="inferred from homology"/>
<evidence type="ECO:0000256" key="1">
    <source>
        <dbReference type="ARBA" id="ARBA00009817"/>
    </source>
</evidence>
<reference evidence="2" key="1">
    <citation type="submission" date="2021-01" db="EMBL/GenBank/DDBJ databases">
        <authorList>
            <person name="Corre E."/>
            <person name="Pelletier E."/>
            <person name="Niang G."/>
            <person name="Scheremetjew M."/>
            <person name="Finn R."/>
            <person name="Kale V."/>
            <person name="Holt S."/>
            <person name="Cochrane G."/>
            <person name="Meng A."/>
            <person name="Brown T."/>
            <person name="Cohen L."/>
        </authorList>
    </citation>
    <scope>NUCLEOTIDE SEQUENCE</scope>
    <source>
        <strain evidence="2">GSBS06</strain>
    </source>
</reference>
<comment type="similarity">
    <text evidence="1">Belongs to the HEBP family.</text>
</comment>
<accession>A0A7S3PPS7</accession>
<dbReference type="EMBL" id="HBIN01021579">
    <property type="protein sequence ID" value="CAE0446550.1"/>
    <property type="molecule type" value="Transcribed_RNA"/>
</dbReference>
<sequence length="205" mass="22874">MGSLVGHIGEETPTYEVLSKTSEYEIRRYGPRLEVCTSMEEGVDEGAPFRRLAGYIGVLSKPQNESKTAQKPETIAMTAPVVMKPKPEPIAMTAPVVMEAGKDSALMSFILPSKYTLETAPKPTNPKVFLRKVEGKIEAVSTFSGRYRMKNCGNKKEELFTALDRDKIQYEKSNWVLMGYNPPWTLPPLRKNEIAVPVVKFSGKD</sequence>
<organism evidence="2">
    <name type="scientific">Aplanochytrium stocchinoi</name>
    <dbReference type="NCBI Taxonomy" id="215587"/>
    <lineage>
        <taxon>Eukaryota</taxon>
        <taxon>Sar</taxon>
        <taxon>Stramenopiles</taxon>
        <taxon>Bigyra</taxon>
        <taxon>Labyrinthulomycetes</taxon>
        <taxon>Thraustochytrida</taxon>
        <taxon>Thraustochytriidae</taxon>
        <taxon>Aplanochytrium</taxon>
    </lineage>
</organism>
<evidence type="ECO:0000313" key="2">
    <source>
        <dbReference type="EMBL" id="CAE0446550.1"/>
    </source>
</evidence>
<dbReference type="PANTHER" id="PTHR11220">
    <property type="entry name" value="HEME-BINDING PROTEIN-RELATED"/>
    <property type="match status" value="1"/>
</dbReference>
<protein>
    <recommendedName>
        <fullName evidence="3">SOUL heme-binding protein</fullName>
    </recommendedName>
</protein>
<dbReference type="InterPro" id="IPR011256">
    <property type="entry name" value="Reg_factor_effector_dom_sf"/>
</dbReference>
<dbReference type="Gene3D" id="3.20.80.10">
    <property type="entry name" value="Regulatory factor, effector binding domain"/>
    <property type="match status" value="1"/>
</dbReference>
<evidence type="ECO:0008006" key="3">
    <source>
        <dbReference type="Google" id="ProtNLM"/>
    </source>
</evidence>
<dbReference type="PANTHER" id="PTHR11220:SF58">
    <property type="entry name" value="SOUL HEME-BINDING FAMILY PROTEIN"/>
    <property type="match status" value="1"/>
</dbReference>
<name>A0A7S3PPS7_9STRA</name>
<dbReference type="InterPro" id="IPR006917">
    <property type="entry name" value="SOUL_heme-bd"/>
</dbReference>
<dbReference type="SUPFAM" id="SSF55136">
    <property type="entry name" value="Probable bacterial effector-binding domain"/>
    <property type="match status" value="1"/>
</dbReference>